<feature type="region of interest" description="Disordered" evidence="1">
    <location>
        <begin position="190"/>
        <end position="268"/>
    </location>
</feature>
<sequence length="798" mass="89839">MDHKSQGRRKLKNPSSPLDSKKEKEEMPSKRVTEEYHIHSPSSFQLREVSKEAQKLNQTIESWSKGLRIDGQSEGIAKDLLKGALDLQDSLVMLGKLQEASQYMAHLKKKQIEKSERSGKDEVGIERTFSDHYTETNFMKGFQRPRLSTDGSSRNSSEELKKVIKESLVRQNLLPNTPIHERVCLPPRLLDSASETPSTSSSQSSSVHTKIDYAPAPTPASTAAPQNTKGPNLIAKLMGLGEYPPKTLQSSPQKQFEDQKISNQQRPVFEIDRPKVRKPQSELHTANQERNLKEILETMQFKGLLRSNSEKELQPCFQHSSNSHSKQKVIDESPPIVLIRPLRVPCLERKESHTPLFQEEEALDRRKMLIKLRTKEQSTLKTISHRDGALKSDKAHRKLEAEETPIKGINQEGVKEHRKIFDRPEEKAVGSKEKAPNKVKTLSPANYKPQKKEVIDKKADKVQKEADLPRKSLEKEIVKTKHVLKPQEQAKMSSKAKMPEHGSNITKHQISRQSSTKPSVITKHTTQAVTCNSTNQKKNHMKKERIVKEPAAAKSATKNVGCKEDEKQLDLTSESDCSLIRTSSSLKDEHPKEDADTSGSQNGEHYSRCQSSPCDVSLPRTDLETDTIEEVSNYIRPCKTDNLRAQLLSSPTFLSFVEELFDLTPNTSTVSQTHCAEDFGASSMRLTLDCANELIKRKSSQYPQRFHPTLRGCISLEDLLVEICNGIETLRNYSKLAGENLPVDSLFAILEKDTMCKGVVNGIWDSGWSSECSLDAAEKVVNDIEKLVLRGLIEEVIA</sequence>
<proteinExistence type="predicted"/>
<name>A0A8K0GYE2_9ROSA</name>
<feature type="compositionally biased region" description="Polar residues" evidence="1">
    <location>
        <begin position="503"/>
        <end position="519"/>
    </location>
</feature>
<feature type="domain" description="DUF4378" evidence="2">
    <location>
        <begin position="680"/>
        <end position="795"/>
    </location>
</feature>
<feature type="region of interest" description="Disordered" evidence="1">
    <location>
        <begin position="422"/>
        <end position="443"/>
    </location>
</feature>
<evidence type="ECO:0000313" key="4">
    <source>
        <dbReference type="Proteomes" id="UP000796880"/>
    </source>
</evidence>
<dbReference type="AlphaFoldDB" id="A0A8K0GYE2"/>
<feature type="compositionally biased region" description="Basic and acidic residues" evidence="1">
    <location>
        <begin position="422"/>
        <end position="436"/>
    </location>
</feature>
<organism evidence="3 4">
    <name type="scientific">Rhamnella rubrinervis</name>
    <dbReference type="NCBI Taxonomy" id="2594499"/>
    <lineage>
        <taxon>Eukaryota</taxon>
        <taxon>Viridiplantae</taxon>
        <taxon>Streptophyta</taxon>
        <taxon>Embryophyta</taxon>
        <taxon>Tracheophyta</taxon>
        <taxon>Spermatophyta</taxon>
        <taxon>Magnoliopsida</taxon>
        <taxon>eudicotyledons</taxon>
        <taxon>Gunneridae</taxon>
        <taxon>Pentapetalae</taxon>
        <taxon>rosids</taxon>
        <taxon>fabids</taxon>
        <taxon>Rosales</taxon>
        <taxon>Rhamnaceae</taxon>
        <taxon>rhamnoid group</taxon>
        <taxon>Rhamneae</taxon>
        <taxon>Rhamnella</taxon>
    </lineage>
</organism>
<keyword evidence="4" id="KW-1185">Reference proteome</keyword>
<feature type="compositionally biased region" description="Polar residues" evidence="1">
    <location>
        <begin position="597"/>
        <end position="614"/>
    </location>
</feature>
<feature type="region of interest" description="Disordered" evidence="1">
    <location>
        <begin position="580"/>
        <end position="617"/>
    </location>
</feature>
<feature type="region of interest" description="Disordered" evidence="1">
    <location>
        <begin position="486"/>
        <end position="519"/>
    </location>
</feature>
<evidence type="ECO:0000259" key="2">
    <source>
        <dbReference type="Pfam" id="PF14309"/>
    </source>
</evidence>
<feature type="compositionally biased region" description="Basic and acidic residues" evidence="1">
    <location>
        <begin position="586"/>
        <end position="595"/>
    </location>
</feature>
<dbReference type="OrthoDB" id="1079501at2759"/>
<comment type="caution">
    <text evidence="3">The sequence shown here is derived from an EMBL/GenBank/DDBJ whole genome shotgun (WGS) entry which is preliminary data.</text>
</comment>
<dbReference type="PANTHER" id="PTHR34282:SF2">
    <property type="entry name" value="DUF3741 DOMAIN-CONTAINING PROTEIN"/>
    <property type="match status" value="1"/>
</dbReference>
<dbReference type="Pfam" id="PF14309">
    <property type="entry name" value="DUF4378"/>
    <property type="match status" value="1"/>
</dbReference>
<evidence type="ECO:0000313" key="3">
    <source>
        <dbReference type="EMBL" id="KAF3441925.1"/>
    </source>
</evidence>
<dbReference type="Proteomes" id="UP000796880">
    <property type="component" value="Unassembled WGS sequence"/>
</dbReference>
<gene>
    <name evidence="3" type="ORF">FNV43_RR15840</name>
</gene>
<feature type="compositionally biased region" description="Basic and acidic residues" evidence="1">
    <location>
        <begin position="19"/>
        <end position="38"/>
    </location>
</feature>
<protein>
    <recommendedName>
        <fullName evidence="2">DUF4378 domain-containing protein</fullName>
    </recommendedName>
</protein>
<feature type="region of interest" description="Disordered" evidence="1">
    <location>
        <begin position="1"/>
        <end position="46"/>
    </location>
</feature>
<evidence type="ECO:0000256" key="1">
    <source>
        <dbReference type="SAM" id="MobiDB-lite"/>
    </source>
</evidence>
<feature type="compositionally biased region" description="Basic residues" evidence="1">
    <location>
        <begin position="1"/>
        <end position="12"/>
    </location>
</feature>
<dbReference type="InterPro" id="IPR025486">
    <property type="entry name" value="DUF4378"/>
</dbReference>
<reference evidence="3" key="1">
    <citation type="submission" date="2020-03" db="EMBL/GenBank/DDBJ databases">
        <title>A high-quality chromosome-level genome assembly of a woody plant with both climbing and erect habits, Rhamnella rubrinervis.</title>
        <authorList>
            <person name="Lu Z."/>
            <person name="Yang Y."/>
            <person name="Zhu X."/>
            <person name="Sun Y."/>
        </authorList>
    </citation>
    <scope>NUCLEOTIDE SEQUENCE</scope>
    <source>
        <strain evidence="3">BYM</strain>
        <tissue evidence="3">Leaf</tissue>
    </source>
</reference>
<dbReference type="EMBL" id="VOIH02000007">
    <property type="protein sequence ID" value="KAF3441925.1"/>
    <property type="molecule type" value="Genomic_DNA"/>
</dbReference>
<feature type="region of interest" description="Disordered" evidence="1">
    <location>
        <begin position="136"/>
        <end position="159"/>
    </location>
</feature>
<feature type="compositionally biased region" description="Low complexity" evidence="1">
    <location>
        <begin position="192"/>
        <end position="206"/>
    </location>
</feature>
<dbReference type="PANTHER" id="PTHR34282">
    <property type="entry name" value="OS01G0228800 PROTEIN-RELATED"/>
    <property type="match status" value="1"/>
</dbReference>
<feature type="region of interest" description="Disordered" evidence="1">
    <location>
        <begin position="533"/>
        <end position="561"/>
    </location>
</feature>
<accession>A0A8K0GYE2</accession>